<feature type="domain" description="Protein kinase" evidence="2">
    <location>
        <begin position="261"/>
        <end position="559"/>
    </location>
</feature>
<dbReference type="EMBL" id="AP018365">
    <property type="protein sequence ID" value="BBB01885.1"/>
    <property type="molecule type" value="Genomic_DNA"/>
</dbReference>
<keyword evidence="4" id="KW-1185">Reference proteome</keyword>
<dbReference type="InterPro" id="IPR058053">
    <property type="entry name" value="RamC_C"/>
</dbReference>
<dbReference type="InterPro" id="IPR000719">
    <property type="entry name" value="Prot_kinase_dom"/>
</dbReference>
<sequence>MADADYYAPVETLKDRGREYAPAKVPDGWRSFDRYLWRSWGRAGLPMPDQGWKVHVSARAERIADVLDTVAEECFARDVPFKHVAAERFVLLLQHKHASRTQSGKLVVAYPADERAAAALMSALAARLESEQGQFILTDRRFGDSRVVHYRYGSFTPRRRLLPDGTGTPVLRDGRARLVADRREPRFHLPEGITDPFAAGGAQAPAETSGTAKAAGTAEAAGPVESAGTAEAKGPIEAAGTAEAEGPTEAANTAEPSFHGFAFDHAVRHSNGGGAYAGRELATGRKVFIKEARDHTGLSWDGLTAVERTRREWDTLRALHAAHPGICPEPIAYFREWEHEFLVTEFVPGTTLNTWVAARSPVTRVEAEPPEAERYTADCEAIAASLEEQVRVLHGLGYLFGDVSPGNVLVGDDGRPRLVDFEAARSLGDKGVSVATDGYAPPARLVRDDPTVPDHYGISALVRLMLGPTFAVADRYPRSLEHLRADLQERMAVPQALWGRAVRFHPADGPALLPGPREVAADPVRHVRDLRDEVARALTSMADPDRADTLFPTVPDGYASNTVCVAYGAAGVLHALWHGGVAVDEAVVARFRRDALAAAGSLPPGLHVGLAGVAWVLADHGYLDEARDLLATATEHPLATRRAGFAEGAAGVAMAHLSLFAHTGDHGHVDTAERLLSALPPDGELSGLLDRDDPTGWLHGRCGIAWALHPLAAVTGDARYLERGVRLLHHELDRAMPGGAASPHFPVSATDRRSMPYLFCGTAGTLRAVCRYNTVCQDERLAGVESDLMPRLRTTYTVMPGLYQGLAGLGFALADHASVRGDEVSSRAALRTARALFKYAVPGPTGVRFHGEKLKRFSADLWSGGAGVLLFLDQVLDGGADRLFSLDRLVPAGS</sequence>
<dbReference type="InterPro" id="IPR011009">
    <property type="entry name" value="Kinase-like_dom_sf"/>
</dbReference>
<feature type="compositionally biased region" description="Low complexity" evidence="1">
    <location>
        <begin position="206"/>
        <end position="222"/>
    </location>
</feature>
<reference evidence="3 4" key="3">
    <citation type="journal article" date="2011" name="Nat. Chem. Biol.">
        <title>Reveromycin A biosynthesis uses RevG and RevJ for stereospecific spiroacetal formation.</title>
        <authorList>
            <person name="Takahashi S."/>
            <person name="Toyoda A."/>
            <person name="Sekiyama Y."/>
            <person name="Takagi H."/>
            <person name="Nogawa T."/>
            <person name="Uramoto M."/>
            <person name="Suzuki R."/>
            <person name="Koshino H."/>
            <person name="Kumano T."/>
            <person name="Panthee S."/>
            <person name="Dairi T."/>
            <person name="Ishikawa J."/>
            <person name="Ikeda H."/>
            <person name="Sakaki Y."/>
            <person name="Osada H."/>
        </authorList>
    </citation>
    <scope>NUCLEOTIDE SEQUENCE [LARGE SCALE GENOMIC DNA]</scope>
    <source>
        <strain evidence="3 4">SN-593</strain>
    </source>
</reference>
<dbReference type="Gene3D" id="1.10.510.10">
    <property type="entry name" value="Transferase(Phosphotransferase) domain 1"/>
    <property type="match status" value="1"/>
</dbReference>
<dbReference type="GO" id="GO:0005524">
    <property type="term" value="F:ATP binding"/>
    <property type="evidence" value="ECO:0007669"/>
    <property type="project" value="InterPro"/>
</dbReference>
<evidence type="ECO:0000256" key="1">
    <source>
        <dbReference type="SAM" id="MobiDB-lite"/>
    </source>
</evidence>
<dbReference type="InterPro" id="IPR007822">
    <property type="entry name" value="LANC-like"/>
</dbReference>
<dbReference type="Proteomes" id="UP000595703">
    <property type="component" value="Chromosome"/>
</dbReference>
<feature type="compositionally biased region" description="Low complexity" evidence="1">
    <location>
        <begin position="235"/>
        <end position="254"/>
    </location>
</feature>
<evidence type="ECO:0000313" key="4">
    <source>
        <dbReference type="Proteomes" id="UP000595703"/>
    </source>
</evidence>
<reference evidence="3 4" key="4">
    <citation type="journal article" date="2020" name="Sci. Rep.">
        <title>beta-carboline chemical signals induce reveromycin production through a LuxR family regulator in Streptomyces sp. SN-593.</title>
        <authorList>
            <person name="Panthee S."/>
            <person name="Kito N."/>
            <person name="Hayashi T."/>
            <person name="Shimizu T."/>
            <person name="Ishikawa J."/>
            <person name="Hamamoto H."/>
            <person name="Osada H."/>
            <person name="Takahashi S."/>
        </authorList>
    </citation>
    <scope>NUCLEOTIDE SEQUENCE [LARGE SCALE GENOMIC DNA]</scope>
    <source>
        <strain evidence="3 4">SN-593</strain>
    </source>
</reference>
<dbReference type="GO" id="GO:0031179">
    <property type="term" value="P:peptide modification"/>
    <property type="evidence" value="ECO:0007669"/>
    <property type="project" value="InterPro"/>
</dbReference>
<dbReference type="CDD" id="cd04791">
    <property type="entry name" value="LanC_SerThrkinase"/>
    <property type="match status" value="1"/>
</dbReference>
<dbReference type="SMART" id="SM01260">
    <property type="entry name" value="LANC_like"/>
    <property type="match status" value="1"/>
</dbReference>
<dbReference type="InterPro" id="IPR057929">
    <property type="entry name" value="RamC_N"/>
</dbReference>
<feature type="region of interest" description="Disordered" evidence="1">
    <location>
        <begin position="186"/>
        <end position="254"/>
    </location>
</feature>
<dbReference type="GO" id="GO:0004672">
    <property type="term" value="F:protein kinase activity"/>
    <property type="evidence" value="ECO:0007669"/>
    <property type="project" value="InterPro"/>
</dbReference>
<name>A0A7U3VSM2_9ACTN</name>
<reference evidence="3 4" key="1">
    <citation type="journal article" date="2010" name="J. Bacteriol.">
        <title>Biochemical characterization of a novel indole prenyltransferase from Streptomyces sp. SN-593.</title>
        <authorList>
            <person name="Takahashi S."/>
            <person name="Takagi H."/>
            <person name="Toyoda A."/>
            <person name="Uramoto M."/>
            <person name="Nogawa T."/>
            <person name="Ueki M."/>
            <person name="Sakaki Y."/>
            <person name="Osada H."/>
        </authorList>
    </citation>
    <scope>NUCLEOTIDE SEQUENCE [LARGE SCALE GENOMIC DNA]</scope>
    <source>
        <strain evidence="3 4">SN-593</strain>
    </source>
</reference>
<reference evidence="3 4" key="2">
    <citation type="journal article" date="2011" name="J. Antibiot.">
        <title>Furaquinocins I and J: novel polyketide isoprenoid hybrid compounds from Streptomyces reveromyceticus SN-593.</title>
        <authorList>
            <person name="Panthee S."/>
            <person name="Takahashi S."/>
            <person name="Takagi H."/>
            <person name="Nogawa T."/>
            <person name="Oowada E."/>
            <person name="Uramoto M."/>
            <person name="Osada H."/>
        </authorList>
    </citation>
    <scope>NUCLEOTIDE SEQUENCE [LARGE SCALE GENOMIC DNA]</scope>
    <source>
        <strain evidence="3 4">SN-593</strain>
    </source>
</reference>
<protein>
    <submittedName>
        <fullName evidence="3">Putative membrane translocator</fullName>
    </submittedName>
</protein>
<dbReference type="Pfam" id="PF00069">
    <property type="entry name" value="Pkinase"/>
    <property type="match status" value="1"/>
</dbReference>
<dbReference type="KEGG" id="arev:RVR_9508"/>
<dbReference type="GO" id="GO:0005975">
    <property type="term" value="P:carbohydrate metabolic process"/>
    <property type="evidence" value="ECO:0007669"/>
    <property type="project" value="InterPro"/>
</dbReference>
<evidence type="ECO:0000259" key="2">
    <source>
        <dbReference type="PROSITE" id="PS50011"/>
    </source>
</evidence>
<accession>A0A7U3VSM2</accession>
<dbReference type="Gene3D" id="1.50.10.10">
    <property type="match status" value="2"/>
</dbReference>
<proteinExistence type="predicted"/>
<dbReference type="Pfam" id="PF25816">
    <property type="entry name" value="RamC_N"/>
    <property type="match status" value="1"/>
</dbReference>
<dbReference type="PROSITE" id="PS50011">
    <property type="entry name" value="PROTEIN_KINASE_DOM"/>
    <property type="match status" value="1"/>
</dbReference>
<dbReference type="AlphaFoldDB" id="A0A7U3VSM2"/>
<organism evidence="3 4">
    <name type="scientific">Actinacidiphila reveromycinica</name>
    <dbReference type="NCBI Taxonomy" id="659352"/>
    <lineage>
        <taxon>Bacteria</taxon>
        <taxon>Bacillati</taxon>
        <taxon>Actinomycetota</taxon>
        <taxon>Actinomycetes</taxon>
        <taxon>Kitasatosporales</taxon>
        <taxon>Streptomycetaceae</taxon>
        <taxon>Actinacidiphila</taxon>
    </lineage>
</organism>
<evidence type="ECO:0000313" key="3">
    <source>
        <dbReference type="EMBL" id="BBB01885.1"/>
    </source>
</evidence>
<dbReference type="SUPFAM" id="SSF56112">
    <property type="entry name" value="Protein kinase-like (PK-like)"/>
    <property type="match status" value="1"/>
</dbReference>
<gene>
    <name evidence="3" type="ORF">RVR_9508</name>
</gene>
<dbReference type="SUPFAM" id="SSF158745">
    <property type="entry name" value="LanC-like"/>
    <property type="match status" value="1"/>
</dbReference>
<dbReference type="InterPro" id="IPR012341">
    <property type="entry name" value="6hp_glycosidase-like_sf"/>
</dbReference>
<dbReference type="SMART" id="SM00220">
    <property type="entry name" value="S_TKc"/>
    <property type="match status" value="1"/>
</dbReference>